<dbReference type="EMBL" id="JASBWS010000025">
    <property type="protein sequence ID" value="KAJ9110167.1"/>
    <property type="molecule type" value="Genomic_DNA"/>
</dbReference>
<gene>
    <name evidence="1" type="ORF">QFC20_003019</name>
</gene>
<sequence>MSTTDRRKGVAQLTVHIPDAAARTPPPTSRSRWSTLEFRLYALAFAVVVPLMVWVPISLSSESHPNYPNYAYRLSDGWIPGRKVDISDPQYRTFRQNIPALIALSTVFLVSSRIFTAVRPLTFPTATKTHFLVAFEVVMLLVLHGVGAFKIGLIIVLNWALVTWSVQRVRAGHAPACLTPTIVWVFNGLTIFANDYYGGYSLKAIHPSLAPLDSYSGLLPRWHVNFNITMLRLISFGMDYHWASLQQSSNRPLSHSTATTAMPTTYRERVTTSLPLSECSLTNFFAYAVYPALYIAGPIMSFNDFTHQLRHPNPPTRQALFSYAMRFATCFLTMELVLHYMYVVAIKDSGAWQGDTPAELCMIGFWNLIVVWLKLLVPWRFFRLWALADGMDPPENMVRCMANNYSTLGFWRSWHRSYNLWTVRYIYVPLGGSNNIVLATTLVFTFVALWHDLSFRLLAWGWLVSLFILPEIIGRKMLPVSKYGHATWYRHLCALGAVLNNLLMMIANLVGFVLGADGVRYMLQQLVATWQSHV</sequence>
<reference evidence="1" key="1">
    <citation type="submission" date="2023-04" db="EMBL/GenBank/DDBJ databases">
        <title>Draft Genome sequencing of Naganishia species isolated from polar environments using Oxford Nanopore Technology.</title>
        <authorList>
            <person name="Leo P."/>
            <person name="Venkateswaran K."/>
        </authorList>
    </citation>
    <scope>NUCLEOTIDE SEQUENCE</scope>
    <source>
        <strain evidence="1">MNA-CCFEE 5262</strain>
    </source>
</reference>
<accession>A0ACC2WET4</accession>
<protein>
    <submittedName>
        <fullName evidence="1">Uncharacterized protein</fullName>
    </submittedName>
</protein>
<comment type="caution">
    <text evidence="1">The sequence shown here is derived from an EMBL/GenBank/DDBJ whole genome shotgun (WGS) entry which is preliminary data.</text>
</comment>
<proteinExistence type="predicted"/>
<organism evidence="1 2">
    <name type="scientific">Naganishia adeliensis</name>
    <dbReference type="NCBI Taxonomy" id="92952"/>
    <lineage>
        <taxon>Eukaryota</taxon>
        <taxon>Fungi</taxon>
        <taxon>Dikarya</taxon>
        <taxon>Basidiomycota</taxon>
        <taxon>Agaricomycotina</taxon>
        <taxon>Tremellomycetes</taxon>
        <taxon>Filobasidiales</taxon>
        <taxon>Filobasidiaceae</taxon>
        <taxon>Naganishia</taxon>
    </lineage>
</organism>
<keyword evidence="2" id="KW-1185">Reference proteome</keyword>
<evidence type="ECO:0000313" key="1">
    <source>
        <dbReference type="EMBL" id="KAJ9110167.1"/>
    </source>
</evidence>
<dbReference type="Proteomes" id="UP001230649">
    <property type="component" value="Unassembled WGS sequence"/>
</dbReference>
<name>A0ACC2WET4_9TREE</name>
<evidence type="ECO:0000313" key="2">
    <source>
        <dbReference type="Proteomes" id="UP001230649"/>
    </source>
</evidence>